<dbReference type="KEGG" id="tjr:TherJR_2751"/>
<reference evidence="2 3" key="1">
    <citation type="submission" date="2010-05" db="EMBL/GenBank/DDBJ databases">
        <title>Complete sequence of Thermincola sp. JR.</title>
        <authorList>
            <consortium name="US DOE Joint Genome Institute"/>
            <person name="Lucas S."/>
            <person name="Copeland A."/>
            <person name="Lapidus A."/>
            <person name="Cheng J.-F."/>
            <person name="Bruce D."/>
            <person name="Goodwin L."/>
            <person name="Pitluck S."/>
            <person name="Chertkov O."/>
            <person name="Detter J.C."/>
            <person name="Han C."/>
            <person name="Tapia R."/>
            <person name="Land M."/>
            <person name="Hauser L."/>
            <person name="Kyrpides N."/>
            <person name="Mikhailova N."/>
            <person name="Hazen T.C."/>
            <person name="Woyke T."/>
        </authorList>
    </citation>
    <scope>NUCLEOTIDE SEQUENCE [LARGE SCALE GENOMIC DNA]</scope>
    <source>
        <strain evidence="2 3">JR</strain>
    </source>
</reference>
<gene>
    <name evidence="2" type="ordered locus">TherJR_2751</name>
</gene>
<protein>
    <submittedName>
        <fullName evidence="2">Uncharacterized protein</fullName>
    </submittedName>
</protein>
<evidence type="ECO:0000313" key="2">
    <source>
        <dbReference type="EMBL" id="ADG83584.1"/>
    </source>
</evidence>
<dbReference type="AlphaFoldDB" id="D5XCD2"/>
<evidence type="ECO:0000313" key="3">
    <source>
        <dbReference type="Proteomes" id="UP000002377"/>
    </source>
</evidence>
<feature type="signal peptide" evidence="1">
    <location>
        <begin position="1"/>
        <end position="22"/>
    </location>
</feature>
<dbReference type="STRING" id="635013.TherJR_2751"/>
<organism evidence="2 3">
    <name type="scientific">Thermincola potens (strain JR)</name>
    <dbReference type="NCBI Taxonomy" id="635013"/>
    <lineage>
        <taxon>Bacteria</taxon>
        <taxon>Bacillati</taxon>
        <taxon>Bacillota</taxon>
        <taxon>Clostridia</taxon>
        <taxon>Eubacteriales</taxon>
        <taxon>Thermincolaceae</taxon>
        <taxon>Thermincola</taxon>
    </lineage>
</organism>
<dbReference type="EMBL" id="CP002028">
    <property type="protein sequence ID" value="ADG83584.1"/>
    <property type="molecule type" value="Genomic_DNA"/>
</dbReference>
<dbReference type="Proteomes" id="UP000002377">
    <property type="component" value="Chromosome"/>
</dbReference>
<accession>D5XCD2</accession>
<evidence type="ECO:0000256" key="1">
    <source>
        <dbReference type="SAM" id="SignalP"/>
    </source>
</evidence>
<name>D5XCD2_THEPJ</name>
<dbReference type="eggNOG" id="ENOG503453B">
    <property type="taxonomic scope" value="Bacteria"/>
</dbReference>
<keyword evidence="3" id="KW-1185">Reference proteome</keyword>
<keyword evidence="1" id="KW-0732">Signal</keyword>
<proteinExistence type="predicted"/>
<feature type="chain" id="PRO_5003079963" evidence="1">
    <location>
        <begin position="23"/>
        <end position="199"/>
    </location>
</feature>
<sequence precursor="true">MRKIAVLSLVVLLLGFSGICYAATIGWSPSISWGDQTKKFSPDSGNTSFYGRKDSTGNLYVDPKSRWQFTQTNINDNYNLFNLYNQYYGFDIAVQDDNNTTVSAVNDGLYCNLPNPKIDLEDDGGLFGTGNGYYDEIEATCTTPLLLQANTDYRLNGSFRVYKTSTIQFGFTSQTSKKSSTGEYNTMDWQTHVYRNYPW</sequence>
<dbReference type="HOGENOM" id="CLU_1438621_0_0_9"/>